<dbReference type="SUPFAM" id="SSF143555">
    <property type="entry name" value="FwdE-like"/>
    <property type="match status" value="2"/>
</dbReference>
<dbReference type="Pfam" id="PF02663">
    <property type="entry name" value="FmdE"/>
    <property type="match status" value="2"/>
</dbReference>
<evidence type="ECO:0000259" key="1">
    <source>
        <dbReference type="Pfam" id="PF02663"/>
    </source>
</evidence>
<evidence type="ECO:0000313" key="2">
    <source>
        <dbReference type="EMBL" id="KUG16755.1"/>
    </source>
</evidence>
<dbReference type="InterPro" id="IPR003814">
    <property type="entry name" value="FmdEsu_dom"/>
</dbReference>
<name>A0A0W8F8P9_9ZZZZ</name>
<reference evidence="2" key="1">
    <citation type="journal article" date="2015" name="Proc. Natl. Acad. Sci. U.S.A.">
        <title>Networks of energetic and metabolic interactions define dynamics in microbial communities.</title>
        <authorList>
            <person name="Embree M."/>
            <person name="Liu J.K."/>
            <person name="Al-Bassam M.M."/>
            <person name="Zengler K."/>
        </authorList>
    </citation>
    <scope>NUCLEOTIDE SEQUENCE</scope>
</reference>
<sequence>MKMEKFAVTVLLLLALVPGMALAEGVDMYQLGTNATNYAMTELGFEKGDVNVLALTNAGYPVIDGQTTDMCLDAVVEVSGCTPGKENLVNILSAPWKPLWFGFFNKNTGEAVYMKMNADASGFEIQDKDKIDAETVLANVETWEPGNFSHMLPIANVWTHEKTPYVFMKAVQLHDHLCPGVSSGFLLARYMEKELPIDDPANQSYKVIACPNWCKDDYFQIAWDCTPGKSGIFVKCLTEDETSALTEKYNGTRVAGIFIRWDASSKSGDGLVLGFDFNKAGNMSNIDTWPSWAYRLKEDFVLMDAADSPEEFVSTIKEFHLESTEELQALQGAGVHPLKVLGVET</sequence>
<organism evidence="2">
    <name type="scientific">hydrocarbon metagenome</name>
    <dbReference type="NCBI Taxonomy" id="938273"/>
    <lineage>
        <taxon>unclassified sequences</taxon>
        <taxon>metagenomes</taxon>
        <taxon>ecological metagenomes</taxon>
    </lineage>
</organism>
<dbReference type="Gene3D" id="3.30.1330.130">
    <property type="match status" value="2"/>
</dbReference>
<accession>A0A0W8F8P9</accession>
<proteinExistence type="predicted"/>
<dbReference type="EMBL" id="LNQE01001481">
    <property type="protein sequence ID" value="KUG16755.1"/>
    <property type="molecule type" value="Genomic_DNA"/>
</dbReference>
<feature type="domain" description="Formylmethanofuran dehydrogenase subunit E" evidence="1">
    <location>
        <begin position="174"/>
        <end position="251"/>
    </location>
</feature>
<feature type="domain" description="Formylmethanofuran dehydrogenase subunit E" evidence="1">
    <location>
        <begin position="31"/>
        <end position="117"/>
    </location>
</feature>
<dbReference type="AlphaFoldDB" id="A0A0W8F8P9"/>
<gene>
    <name evidence="2" type="ORF">ASZ90_013571</name>
</gene>
<protein>
    <submittedName>
        <fullName evidence="2">Protein containing a metal-binding domain shared with formylmethanofuran dehydrogenase subunit e</fullName>
    </submittedName>
</protein>
<comment type="caution">
    <text evidence="2">The sequence shown here is derived from an EMBL/GenBank/DDBJ whole genome shotgun (WGS) entry which is preliminary data.</text>
</comment>